<sequence>MGSDVHLQDQMDEFEEQQRQRMALEAAVLVLGGESRDSAVHAIKNAYMAQADATENEIIRDEHGFPEYLLEEAQTPELPKDPKTLRQAQAIANELVEKFE</sequence>
<keyword evidence="2" id="KW-1185">Reference proteome</keyword>
<gene>
    <name evidence="1" type="ORF">NMG11_07750</name>
</gene>
<accession>A0ABT5RCL4</accession>
<proteinExistence type="predicted"/>
<reference evidence="1" key="1">
    <citation type="submission" date="2022-07" db="EMBL/GenBank/DDBJ databases">
        <title>Draft genome of Pseudomonas carnis strain LP isolated from cheese.</title>
        <authorList>
            <person name="Wolfe B.E."/>
        </authorList>
    </citation>
    <scope>NUCLEOTIDE SEQUENCE</scope>
    <source>
        <strain evidence="1">LP</strain>
    </source>
</reference>
<evidence type="ECO:0000313" key="1">
    <source>
        <dbReference type="EMBL" id="MDD1943715.1"/>
    </source>
</evidence>
<name>A0ABT5RCL4_9PSED</name>
<evidence type="ECO:0000313" key="2">
    <source>
        <dbReference type="Proteomes" id="UP001150614"/>
    </source>
</evidence>
<organism evidence="1 2">
    <name type="scientific">Pseudomonas carnis</name>
    <dbReference type="NCBI Taxonomy" id="2487355"/>
    <lineage>
        <taxon>Bacteria</taxon>
        <taxon>Pseudomonadati</taxon>
        <taxon>Pseudomonadota</taxon>
        <taxon>Gammaproteobacteria</taxon>
        <taxon>Pseudomonadales</taxon>
        <taxon>Pseudomonadaceae</taxon>
        <taxon>Pseudomonas</taxon>
    </lineage>
</organism>
<dbReference type="Proteomes" id="UP001150614">
    <property type="component" value="Unassembled WGS sequence"/>
</dbReference>
<comment type="caution">
    <text evidence="1">The sequence shown here is derived from an EMBL/GenBank/DDBJ whole genome shotgun (WGS) entry which is preliminary data.</text>
</comment>
<dbReference type="EMBL" id="JANCLL010000006">
    <property type="protein sequence ID" value="MDD1943715.1"/>
    <property type="molecule type" value="Genomic_DNA"/>
</dbReference>
<dbReference type="RefSeq" id="WP_155717105.1">
    <property type="nucleotide sequence ID" value="NZ_JAEKCO010000001.1"/>
</dbReference>
<protein>
    <submittedName>
        <fullName evidence="1">Uncharacterized protein</fullName>
    </submittedName>
</protein>